<feature type="transmembrane region" description="Helical" evidence="6">
    <location>
        <begin position="169"/>
        <end position="192"/>
    </location>
</feature>
<dbReference type="OrthoDB" id="4770059at2759"/>
<reference evidence="8" key="1">
    <citation type="submission" date="2019-06" db="EMBL/GenBank/DDBJ databases">
        <title>Draft genome sequence of the griseofulvin-producing fungus Xylaria cubensis strain G536.</title>
        <authorList>
            <person name="Mead M.E."/>
            <person name="Raja H.A."/>
            <person name="Steenwyk J.L."/>
            <person name="Knowles S.L."/>
            <person name="Oberlies N.H."/>
            <person name="Rokas A."/>
        </authorList>
    </citation>
    <scope>NUCLEOTIDE SEQUENCE [LARGE SCALE GENOMIC DNA]</scope>
    <source>
        <strain evidence="8">G536</strain>
    </source>
</reference>
<comment type="caution">
    <text evidence="7">The sequence shown here is derived from an EMBL/GenBank/DDBJ whole genome shotgun (WGS) entry which is preliminary data.</text>
</comment>
<dbReference type="Proteomes" id="UP000319160">
    <property type="component" value="Unassembled WGS sequence"/>
</dbReference>
<evidence type="ECO:0008006" key="9">
    <source>
        <dbReference type="Google" id="ProtNLM"/>
    </source>
</evidence>
<dbReference type="GO" id="GO:0071944">
    <property type="term" value="C:cell periphery"/>
    <property type="evidence" value="ECO:0007669"/>
    <property type="project" value="UniProtKB-ARBA"/>
</dbReference>
<feature type="region of interest" description="Disordered" evidence="5">
    <location>
        <begin position="199"/>
        <end position="265"/>
    </location>
</feature>
<feature type="compositionally biased region" description="Low complexity" evidence="5">
    <location>
        <begin position="136"/>
        <end position="147"/>
    </location>
</feature>
<protein>
    <recommendedName>
        <fullName evidence="9">Mid2 domain-containing protein</fullName>
    </recommendedName>
</protein>
<evidence type="ECO:0000256" key="3">
    <source>
        <dbReference type="ARBA" id="ARBA00022989"/>
    </source>
</evidence>
<dbReference type="InterPro" id="IPR051694">
    <property type="entry name" value="Immunoregulatory_rcpt-like"/>
</dbReference>
<dbReference type="STRING" id="2512241.A0A553HPM6"/>
<feature type="compositionally biased region" description="Polar residues" evidence="5">
    <location>
        <begin position="153"/>
        <end position="166"/>
    </location>
</feature>
<dbReference type="AlphaFoldDB" id="A0A553HPM6"/>
<feature type="region of interest" description="Disordered" evidence="5">
    <location>
        <begin position="136"/>
        <end position="166"/>
    </location>
</feature>
<keyword evidence="8" id="KW-1185">Reference proteome</keyword>
<sequence>MDNLGPLPTDFTINANCASEINDAFLLHTSIDNHDFYYLLRGPLAQTTCYPSGYAANTEQYYSPGRCPTGYTAPYTGHPWETTQGCVSTFTTTSARLTLSEVSDGITSRATTTFGDADAINAYSIQVRYQSTDFVSSSTSSPTPVSSAAIETHSPTNTPHSTNSNANKAIPGIVVGVLAAVFIAVGAVFLLVRRRRRHRRQQQQSNPTEQTQHPYSYPSELGDQVQQQQYYFGQFKVNPDNPQELDAPGRIAELDSGVAPPRDRG</sequence>
<evidence type="ECO:0000256" key="1">
    <source>
        <dbReference type="ARBA" id="ARBA00004167"/>
    </source>
</evidence>
<comment type="subcellular location">
    <subcellularLocation>
        <location evidence="1">Membrane</location>
        <topology evidence="1">Single-pass membrane protein</topology>
    </subcellularLocation>
</comment>
<dbReference type="PANTHER" id="PTHR15549">
    <property type="entry name" value="PAIRED IMMUNOGLOBULIN-LIKE TYPE 2 RECEPTOR"/>
    <property type="match status" value="1"/>
</dbReference>
<evidence type="ECO:0000313" key="7">
    <source>
        <dbReference type="EMBL" id="TRX89908.1"/>
    </source>
</evidence>
<evidence type="ECO:0000256" key="2">
    <source>
        <dbReference type="ARBA" id="ARBA00022692"/>
    </source>
</evidence>
<dbReference type="GO" id="GO:0016020">
    <property type="term" value="C:membrane"/>
    <property type="evidence" value="ECO:0007669"/>
    <property type="project" value="UniProtKB-SubCell"/>
</dbReference>
<gene>
    <name evidence="7" type="ORF">FHL15_009180</name>
</gene>
<evidence type="ECO:0000256" key="5">
    <source>
        <dbReference type="SAM" id="MobiDB-lite"/>
    </source>
</evidence>
<feature type="compositionally biased region" description="Polar residues" evidence="5">
    <location>
        <begin position="205"/>
        <end position="214"/>
    </location>
</feature>
<keyword evidence="4 6" id="KW-0472">Membrane</keyword>
<proteinExistence type="predicted"/>
<evidence type="ECO:0000313" key="8">
    <source>
        <dbReference type="Proteomes" id="UP000319160"/>
    </source>
</evidence>
<dbReference type="EMBL" id="VFLP01000061">
    <property type="protein sequence ID" value="TRX89908.1"/>
    <property type="molecule type" value="Genomic_DNA"/>
</dbReference>
<name>A0A553HPM6_9PEZI</name>
<organism evidence="7 8">
    <name type="scientific">Xylaria flabelliformis</name>
    <dbReference type="NCBI Taxonomy" id="2512241"/>
    <lineage>
        <taxon>Eukaryota</taxon>
        <taxon>Fungi</taxon>
        <taxon>Dikarya</taxon>
        <taxon>Ascomycota</taxon>
        <taxon>Pezizomycotina</taxon>
        <taxon>Sordariomycetes</taxon>
        <taxon>Xylariomycetidae</taxon>
        <taxon>Xylariales</taxon>
        <taxon>Xylariaceae</taxon>
        <taxon>Xylaria</taxon>
    </lineage>
</organism>
<feature type="compositionally biased region" description="Low complexity" evidence="5">
    <location>
        <begin position="224"/>
        <end position="235"/>
    </location>
</feature>
<evidence type="ECO:0000256" key="6">
    <source>
        <dbReference type="SAM" id="Phobius"/>
    </source>
</evidence>
<keyword evidence="2 6" id="KW-0812">Transmembrane</keyword>
<accession>A0A553HPM6</accession>
<dbReference type="InterPro" id="IPR004913">
    <property type="entry name" value="Herpes_gJ"/>
</dbReference>
<keyword evidence="3 6" id="KW-1133">Transmembrane helix</keyword>
<dbReference type="Pfam" id="PF03229">
    <property type="entry name" value="Alpha_GJ"/>
    <property type="match status" value="1"/>
</dbReference>
<evidence type="ECO:0000256" key="4">
    <source>
        <dbReference type="ARBA" id="ARBA00023136"/>
    </source>
</evidence>